<dbReference type="RefSeq" id="WP_167949463.1">
    <property type="nucleotide sequence ID" value="NZ_BAAAPQ010000026.1"/>
</dbReference>
<keyword evidence="3" id="KW-0804">Transcription</keyword>
<dbReference type="PANTHER" id="PTHR30136">
    <property type="entry name" value="HELIX-TURN-HELIX TRANSCRIPTIONAL REGULATOR, ICLR FAMILY"/>
    <property type="match status" value="1"/>
</dbReference>
<comment type="caution">
    <text evidence="6">The sequence shown here is derived from an EMBL/GenBank/DDBJ whole genome shotgun (WGS) entry which is preliminary data.</text>
</comment>
<dbReference type="Pfam" id="PF09339">
    <property type="entry name" value="HTH_IclR"/>
    <property type="match status" value="1"/>
</dbReference>
<evidence type="ECO:0000259" key="5">
    <source>
        <dbReference type="PROSITE" id="PS51078"/>
    </source>
</evidence>
<dbReference type="Proteomes" id="UP000576792">
    <property type="component" value="Unassembled WGS sequence"/>
</dbReference>
<keyword evidence="7" id="KW-1185">Reference proteome</keyword>
<accession>A0A846RTX4</accession>
<dbReference type="SUPFAM" id="SSF46785">
    <property type="entry name" value="Winged helix' DNA-binding domain"/>
    <property type="match status" value="1"/>
</dbReference>
<dbReference type="AlphaFoldDB" id="A0A846RTX4"/>
<evidence type="ECO:0000259" key="4">
    <source>
        <dbReference type="PROSITE" id="PS51077"/>
    </source>
</evidence>
<dbReference type="PROSITE" id="PS51077">
    <property type="entry name" value="HTH_ICLR"/>
    <property type="match status" value="1"/>
</dbReference>
<dbReference type="InterPro" id="IPR029016">
    <property type="entry name" value="GAF-like_dom_sf"/>
</dbReference>
<evidence type="ECO:0000256" key="3">
    <source>
        <dbReference type="ARBA" id="ARBA00023163"/>
    </source>
</evidence>
<dbReference type="EMBL" id="JAATJN010000001">
    <property type="protein sequence ID" value="NJC55416.1"/>
    <property type="molecule type" value="Genomic_DNA"/>
</dbReference>
<keyword evidence="2 6" id="KW-0238">DNA-binding</keyword>
<dbReference type="Gene3D" id="3.30.450.40">
    <property type="match status" value="1"/>
</dbReference>
<dbReference type="SMART" id="SM00346">
    <property type="entry name" value="HTH_ICLR"/>
    <property type="match status" value="1"/>
</dbReference>
<reference evidence="6 7" key="1">
    <citation type="submission" date="2020-03" db="EMBL/GenBank/DDBJ databases">
        <title>Sequencing the genomes of 1000 actinobacteria strains.</title>
        <authorList>
            <person name="Klenk H.-P."/>
        </authorList>
    </citation>
    <scope>NUCLEOTIDE SEQUENCE [LARGE SCALE GENOMIC DNA]</scope>
    <source>
        <strain evidence="6 7">DSM 18964</strain>
    </source>
</reference>
<feature type="domain" description="HTH iclR-type" evidence="4">
    <location>
        <begin position="41"/>
        <end position="106"/>
    </location>
</feature>
<dbReference type="InterPro" id="IPR014757">
    <property type="entry name" value="Tscrpt_reg_IclR_C"/>
</dbReference>
<keyword evidence="1" id="KW-0805">Transcription regulation</keyword>
<dbReference type="PANTHER" id="PTHR30136:SF39">
    <property type="entry name" value="TRANSCRIPTIONAL REGULATORY PROTEIN"/>
    <property type="match status" value="1"/>
</dbReference>
<dbReference type="GO" id="GO:0003677">
    <property type="term" value="F:DNA binding"/>
    <property type="evidence" value="ECO:0007669"/>
    <property type="project" value="UniProtKB-KW"/>
</dbReference>
<evidence type="ECO:0000256" key="2">
    <source>
        <dbReference type="ARBA" id="ARBA00023125"/>
    </source>
</evidence>
<dbReference type="GO" id="GO:0045892">
    <property type="term" value="P:negative regulation of DNA-templated transcription"/>
    <property type="evidence" value="ECO:0007669"/>
    <property type="project" value="TreeGrafter"/>
</dbReference>
<dbReference type="Gene3D" id="1.10.10.10">
    <property type="entry name" value="Winged helix-like DNA-binding domain superfamily/Winged helix DNA-binding domain"/>
    <property type="match status" value="1"/>
</dbReference>
<dbReference type="SUPFAM" id="SSF55781">
    <property type="entry name" value="GAF domain-like"/>
    <property type="match status" value="1"/>
</dbReference>
<organism evidence="6 7">
    <name type="scientific">Brevibacterium marinum</name>
    <dbReference type="NCBI Taxonomy" id="418643"/>
    <lineage>
        <taxon>Bacteria</taxon>
        <taxon>Bacillati</taxon>
        <taxon>Actinomycetota</taxon>
        <taxon>Actinomycetes</taxon>
        <taxon>Micrococcales</taxon>
        <taxon>Brevibacteriaceae</taxon>
        <taxon>Brevibacterium</taxon>
    </lineage>
</organism>
<sequence length="307" mass="33070">MGNEAQIRDLDRLKMRGKIMRRSASFNVAHAVDDLGPGTGAQSIQRALSLLGLVGVLGSENPDGAVLSEIVAISGRPKASVHRMLNALIDMGYVDRGEDGGYRLGVQSQILGQLAQKSVDPAVVESESSLLRLAELTQDTVFLTLRTGSYSICARREDGFGPIFNNALAVGDRHPLGIGAGSLAIMTRFTDAEVDASFDANARIFTERYPAVSVPALKEIIRRGRHDGFVHNPGLFAQGSWAIGVPVRVKGRTPRAALSIASIEERMTGSRVFELATLLQQEARLIAEAVTDRPTPGDDLNTREDRL</sequence>
<evidence type="ECO:0000313" key="7">
    <source>
        <dbReference type="Proteomes" id="UP000576792"/>
    </source>
</evidence>
<name>A0A846RTX4_9MICO</name>
<dbReference type="InterPro" id="IPR005471">
    <property type="entry name" value="Tscrpt_reg_IclR_N"/>
</dbReference>
<dbReference type="InterPro" id="IPR036390">
    <property type="entry name" value="WH_DNA-bd_sf"/>
</dbReference>
<dbReference type="InterPro" id="IPR050707">
    <property type="entry name" value="HTH_MetabolicPath_Reg"/>
</dbReference>
<feature type="domain" description="IclR-ED" evidence="5">
    <location>
        <begin position="107"/>
        <end position="292"/>
    </location>
</feature>
<evidence type="ECO:0000256" key="1">
    <source>
        <dbReference type="ARBA" id="ARBA00023015"/>
    </source>
</evidence>
<proteinExistence type="predicted"/>
<dbReference type="PROSITE" id="PS51078">
    <property type="entry name" value="ICLR_ED"/>
    <property type="match status" value="1"/>
</dbReference>
<protein>
    <submittedName>
        <fullName evidence="6">DNA-binding IclR family transcriptional regulator</fullName>
    </submittedName>
</protein>
<evidence type="ECO:0000313" key="6">
    <source>
        <dbReference type="EMBL" id="NJC55416.1"/>
    </source>
</evidence>
<dbReference type="InterPro" id="IPR036388">
    <property type="entry name" value="WH-like_DNA-bd_sf"/>
</dbReference>
<gene>
    <name evidence="6" type="ORF">BKA07_000451</name>
</gene>
<dbReference type="Pfam" id="PF01614">
    <property type="entry name" value="IclR_C"/>
    <property type="match status" value="1"/>
</dbReference>
<dbReference type="GO" id="GO:0003700">
    <property type="term" value="F:DNA-binding transcription factor activity"/>
    <property type="evidence" value="ECO:0007669"/>
    <property type="project" value="TreeGrafter"/>
</dbReference>